<evidence type="ECO:0000313" key="2">
    <source>
        <dbReference type="Proteomes" id="UP000320431"/>
    </source>
</evidence>
<name>A0A508AZT3_9GAMM</name>
<dbReference type="CDD" id="cd00093">
    <property type="entry name" value="HTH_XRE"/>
    <property type="match status" value="1"/>
</dbReference>
<dbReference type="Gene3D" id="1.10.260.40">
    <property type="entry name" value="lambda repressor-like DNA-binding domains"/>
    <property type="match status" value="1"/>
</dbReference>
<evidence type="ECO:0000313" key="1">
    <source>
        <dbReference type="EMBL" id="KAB8185247.1"/>
    </source>
</evidence>
<dbReference type="EMBL" id="VICD02000177">
    <property type="protein sequence ID" value="KAB8185247.1"/>
    <property type="molecule type" value="Genomic_DNA"/>
</dbReference>
<dbReference type="InterPro" id="IPR001387">
    <property type="entry name" value="Cro/C1-type_HTH"/>
</dbReference>
<comment type="caution">
    <text evidence="1">The sequence shown here is derived from an EMBL/GenBank/DDBJ whole genome shotgun (WGS) entry which is preliminary data.</text>
</comment>
<gene>
    <name evidence="1" type="ORF">FKV24_010775</name>
</gene>
<organism evidence="1 2">
    <name type="scientific">Marilutibacter maris</name>
    <dbReference type="NCBI Taxonomy" id="1605891"/>
    <lineage>
        <taxon>Bacteria</taxon>
        <taxon>Pseudomonadati</taxon>
        <taxon>Pseudomonadota</taxon>
        <taxon>Gammaproteobacteria</taxon>
        <taxon>Lysobacterales</taxon>
        <taxon>Lysobacteraceae</taxon>
        <taxon>Marilutibacter</taxon>
    </lineage>
</organism>
<dbReference type="Proteomes" id="UP000320431">
    <property type="component" value="Unassembled WGS sequence"/>
</dbReference>
<dbReference type="Pfam" id="PF01381">
    <property type="entry name" value="HTH_3"/>
    <property type="match status" value="1"/>
</dbReference>
<dbReference type="PROSITE" id="PS50943">
    <property type="entry name" value="HTH_CROC1"/>
    <property type="match status" value="1"/>
</dbReference>
<dbReference type="AlphaFoldDB" id="A0A508AZT3"/>
<sequence>MPSHDPVRNLTAAAVFSKRLKQAREMAGVSQRELGALIGLGKNVGSTRINRYEQQTSLCDMETAARIAEQLGVPLPYLFTESDLLAEMILACSRLPTIEQHRLLTTTLKKIK</sequence>
<dbReference type="InterPro" id="IPR010982">
    <property type="entry name" value="Lambda_DNA-bd_dom_sf"/>
</dbReference>
<proteinExistence type="predicted"/>
<protein>
    <submittedName>
        <fullName evidence="1">Helix-turn-helix domain-containing protein</fullName>
    </submittedName>
</protein>
<dbReference type="RefSeq" id="WP_141482381.1">
    <property type="nucleotide sequence ID" value="NZ_VICD02000177.1"/>
</dbReference>
<dbReference type="SMART" id="SM00530">
    <property type="entry name" value="HTH_XRE"/>
    <property type="match status" value="1"/>
</dbReference>
<accession>A0A508AZT3</accession>
<dbReference type="SUPFAM" id="SSF47413">
    <property type="entry name" value="lambda repressor-like DNA-binding domains"/>
    <property type="match status" value="1"/>
</dbReference>
<dbReference type="GO" id="GO:0003677">
    <property type="term" value="F:DNA binding"/>
    <property type="evidence" value="ECO:0007669"/>
    <property type="project" value="InterPro"/>
</dbReference>
<reference evidence="1 2" key="1">
    <citation type="submission" date="2019-10" db="EMBL/GenBank/DDBJ databases">
        <title>Lysobacter alkalisoli sp. nov., isolated from saline-alkaline soil.</title>
        <authorList>
            <person name="Sun J.-Q."/>
        </authorList>
    </citation>
    <scope>NUCLEOTIDE SEQUENCE [LARGE SCALE GENOMIC DNA]</scope>
    <source>
        <strain evidence="1 2">KCTC 42381</strain>
    </source>
</reference>